<accession>A0A2P7RZB4</accession>
<reference evidence="3 4" key="1">
    <citation type="submission" date="2018-03" db="EMBL/GenBank/DDBJ databases">
        <title>The draft genome of Mesorhizobium sp. 6GN-30.</title>
        <authorList>
            <person name="Liu L."/>
            <person name="Li L."/>
            <person name="Wang T."/>
            <person name="Zhang X."/>
            <person name="Liang L."/>
        </authorList>
    </citation>
    <scope>NUCLEOTIDE SEQUENCE [LARGE SCALE GENOMIC DNA]</scope>
    <source>
        <strain evidence="3 4">6GN30</strain>
    </source>
</reference>
<evidence type="ECO:0000313" key="3">
    <source>
        <dbReference type="EMBL" id="PSJ55575.1"/>
    </source>
</evidence>
<dbReference type="Gene3D" id="3.30.360.10">
    <property type="entry name" value="Dihydrodipicolinate Reductase, domain 2"/>
    <property type="match status" value="1"/>
</dbReference>
<dbReference type="InterPro" id="IPR036291">
    <property type="entry name" value="NAD(P)-bd_dom_sf"/>
</dbReference>
<comment type="caution">
    <text evidence="3">The sequence shown here is derived from an EMBL/GenBank/DDBJ whole genome shotgun (WGS) entry which is preliminary data.</text>
</comment>
<dbReference type="Pfam" id="PF22725">
    <property type="entry name" value="GFO_IDH_MocA_C3"/>
    <property type="match status" value="1"/>
</dbReference>
<keyword evidence="4" id="KW-1185">Reference proteome</keyword>
<proteinExistence type="predicted"/>
<feature type="domain" description="GFO/IDH/MocA-like oxidoreductase" evidence="2">
    <location>
        <begin position="132"/>
        <end position="245"/>
    </location>
</feature>
<sequence>MTIGIGVIGAGVMGADHARTVARHVGGAELVAISDPDESRARAISGEIAGCRPFTDGLELIADPAVEAVLIASPDHTHVGFVLACLGAGKHVLCEKPLAPTSAGCREVLEAERALGRRLIQVGFMRRFDPAYVEMRSVLKRGELGKALLLHCAHRNATAPGFFTPEMSITNAAVHEFDILRWLTGSEIIAVTALNSARKGDGGLRDPLVLLVEMEDGVLADVELFMNAAYGYDIRTELVCENGTVDLGRPAPNLHRRAGTEARSFPSDWRGRFGDAYRLQLQAWLASVRGQEPAGADASDGLAATRVAEAALASLESGRRVEIATDRP</sequence>
<protein>
    <submittedName>
        <fullName evidence="3">Inositol 2-dehydrogenase</fullName>
    </submittedName>
</protein>
<dbReference type="RefSeq" id="WP_106774625.1">
    <property type="nucleotide sequence ID" value="NZ_PXYK01000027.1"/>
</dbReference>
<dbReference type="AlphaFoldDB" id="A0A2P7RZB4"/>
<dbReference type="EMBL" id="PXYK01000027">
    <property type="protein sequence ID" value="PSJ55575.1"/>
    <property type="molecule type" value="Genomic_DNA"/>
</dbReference>
<dbReference type="InterPro" id="IPR055170">
    <property type="entry name" value="GFO_IDH_MocA-like_dom"/>
</dbReference>
<dbReference type="SUPFAM" id="SSF55347">
    <property type="entry name" value="Glyceraldehyde-3-phosphate dehydrogenase-like, C-terminal domain"/>
    <property type="match status" value="1"/>
</dbReference>
<evidence type="ECO:0000313" key="4">
    <source>
        <dbReference type="Proteomes" id="UP000241229"/>
    </source>
</evidence>
<dbReference type="PANTHER" id="PTHR43593">
    <property type="match status" value="1"/>
</dbReference>
<gene>
    <name evidence="3" type="ORF">C7I84_23345</name>
</gene>
<name>A0A2P7RZB4_9HYPH</name>
<dbReference type="OrthoDB" id="9815825at2"/>
<feature type="domain" description="Gfo/Idh/MocA-like oxidoreductase N-terminal" evidence="1">
    <location>
        <begin position="4"/>
        <end position="123"/>
    </location>
</feature>
<evidence type="ECO:0000259" key="2">
    <source>
        <dbReference type="Pfam" id="PF22725"/>
    </source>
</evidence>
<dbReference type="InterPro" id="IPR050424">
    <property type="entry name" value="Gfo-Idh-MocA_inositol_DH"/>
</dbReference>
<dbReference type="SUPFAM" id="SSF51735">
    <property type="entry name" value="NAD(P)-binding Rossmann-fold domains"/>
    <property type="match status" value="1"/>
</dbReference>
<dbReference type="Pfam" id="PF01408">
    <property type="entry name" value="GFO_IDH_MocA"/>
    <property type="match status" value="1"/>
</dbReference>
<dbReference type="GO" id="GO:0000166">
    <property type="term" value="F:nucleotide binding"/>
    <property type="evidence" value="ECO:0007669"/>
    <property type="project" value="InterPro"/>
</dbReference>
<dbReference type="Proteomes" id="UP000241229">
    <property type="component" value="Unassembled WGS sequence"/>
</dbReference>
<dbReference type="PANTHER" id="PTHR43593:SF1">
    <property type="entry name" value="INOSITOL 2-DEHYDROGENASE"/>
    <property type="match status" value="1"/>
</dbReference>
<organism evidence="3 4">
    <name type="scientific">Kumtagia ephedrae</name>
    <dbReference type="NCBI Taxonomy" id="2116701"/>
    <lineage>
        <taxon>Bacteria</taxon>
        <taxon>Pseudomonadati</taxon>
        <taxon>Pseudomonadota</taxon>
        <taxon>Alphaproteobacteria</taxon>
        <taxon>Hyphomicrobiales</taxon>
        <taxon>Phyllobacteriaceae</taxon>
        <taxon>Kumtagia</taxon>
    </lineage>
</organism>
<dbReference type="InterPro" id="IPR000683">
    <property type="entry name" value="Gfo/Idh/MocA-like_OxRdtase_N"/>
</dbReference>
<dbReference type="Gene3D" id="3.40.50.720">
    <property type="entry name" value="NAD(P)-binding Rossmann-like Domain"/>
    <property type="match status" value="1"/>
</dbReference>
<evidence type="ECO:0000259" key="1">
    <source>
        <dbReference type="Pfam" id="PF01408"/>
    </source>
</evidence>